<comment type="caution">
    <text evidence="2">The sequence shown here is derived from an EMBL/GenBank/DDBJ whole genome shotgun (WGS) entry which is preliminary data.</text>
</comment>
<gene>
    <name evidence="2" type="ORF">G7Y89_g10583</name>
</gene>
<evidence type="ECO:0000313" key="3">
    <source>
        <dbReference type="Proteomes" id="UP000566819"/>
    </source>
</evidence>
<dbReference type="Proteomes" id="UP000566819">
    <property type="component" value="Unassembled WGS sequence"/>
</dbReference>
<proteinExistence type="predicted"/>
<feature type="compositionally biased region" description="Basic residues" evidence="1">
    <location>
        <begin position="1"/>
        <end position="10"/>
    </location>
</feature>
<dbReference type="OrthoDB" id="445357at2759"/>
<name>A0A8H4RE13_9HELO</name>
<feature type="compositionally biased region" description="Polar residues" evidence="1">
    <location>
        <begin position="125"/>
        <end position="135"/>
    </location>
</feature>
<dbReference type="EMBL" id="JAAMPI010000946">
    <property type="protein sequence ID" value="KAF4627571.1"/>
    <property type="molecule type" value="Genomic_DNA"/>
</dbReference>
<reference evidence="2 3" key="1">
    <citation type="submission" date="2020-03" db="EMBL/GenBank/DDBJ databases">
        <title>Draft Genome Sequence of Cudoniella acicularis.</title>
        <authorList>
            <person name="Buettner E."/>
            <person name="Kellner H."/>
        </authorList>
    </citation>
    <scope>NUCLEOTIDE SEQUENCE [LARGE SCALE GENOMIC DNA]</scope>
    <source>
        <strain evidence="2 3">DSM 108380</strain>
    </source>
</reference>
<accession>A0A8H4RE13</accession>
<sequence length="568" mass="65264">MTTSKSRKRLGSFVILSDDDDPPPTKKQTQATGANEASNSTKLQTQPRKSQPQPTIERFPTERSISAGTGGFSGSTKPQVQSPKSSQKSQPQPPVARFPPERNLSTSTSSSRVMEKHKPAPPPTQHISTKSQLTQSRALVEEPRKVLDDLSSNVRAPEPQVPQDGQKLVAASPLVIIPAGYFLTFYELTEKYSTWRQETRYGGKSFDLWLDRIGMCQYPFIGSCGQNSQSERDAVENTWADEPAEKRRVVERLAIYTKYSTFISLHSIPLREHPSRLNEVPPMPFYYIERQYFSFRPFDGFSDLIAQRDKWLYDVGFSEARPYPLPQSIEQTTYLDSLYGMKYVLERKEIESRARYLKMLVTLPNPSWTEFEKQYEIYPANCFTTFASWSNNRIGWLKQLGLDCWPFNFTNITETFNILADVAWSEKPPEERATIVAKAKDLRDNSNEMFTNWYKVEGIFGFSTDMYADDPSEAEELDSKRQYEMMRLSWLRNINMSNSLAPEETLKTRWDKMGMPAKVEVLKKAKAEREKWCSDYAVAIVNGDGSKPREWWSLPLCLQEEAMAKKQK</sequence>
<feature type="compositionally biased region" description="Low complexity" evidence="1">
    <location>
        <begin position="75"/>
        <end position="90"/>
    </location>
</feature>
<evidence type="ECO:0000256" key="1">
    <source>
        <dbReference type="SAM" id="MobiDB-lite"/>
    </source>
</evidence>
<keyword evidence="3" id="KW-1185">Reference proteome</keyword>
<feature type="region of interest" description="Disordered" evidence="1">
    <location>
        <begin position="1"/>
        <end position="135"/>
    </location>
</feature>
<dbReference type="AlphaFoldDB" id="A0A8H4RE13"/>
<feature type="compositionally biased region" description="Polar residues" evidence="1">
    <location>
        <begin position="103"/>
        <end position="112"/>
    </location>
</feature>
<evidence type="ECO:0000313" key="2">
    <source>
        <dbReference type="EMBL" id="KAF4627571.1"/>
    </source>
</evidence>
<protein>
    <submittedName>
        <fullName evidence="2">Uncharacterized protein</fullName>
    </submittedName>
</protein>
<feature type="compositionally biased region" description="Polar residues" evidence="1">
    <location>
        <begin position="26"/>
        <end position="54"/>
    </location>
</feature>
<organism evidence="2 3">
    <name type="scientific">Cudoniella acicularis</name>
    <dbReference type="NCBI Taxonomy" id="354080"/>
    <lineage>
        <taxon>Eukaryota</taxon>
        <taxon>Fungi</taxon>
        <taxon>Dikarya</taxon>
        <taxon>Ascomycota</taxon>
        <taxon>Pezizomycotina</taxon>
        <taxon>Leotiomycetes</taxon>
        <taxon>Helotiales</taxon>
        <taxon>Tricladiaceae</taxon>
        <taxon>Cudoniella</taxon>
    </lineage>
</organism>